<keyword evidence="4" id="KW-0378">Hydrolase</keyword>
<dbReference type="EMBL" id="KE651166">
    <property type="protein sequence ID" value="EEB05712.1"/>
    <property type="molecule type" value="Genomic_DNA"/>
</dbReference>
<keyword evidence="2" id="KW-0677">Repeat</keyword>
<gene>
    <name evidence="5" type="primary">htr12</name>
    <name evidence="4" type="ORF">SJAG_00737</name>
</gene>
<dbReference type="SUPFAM" id="SSF50156">
    <property type="entry name" value="PDZ domain-like"/>
    <property type="match status" value="3"/>
</dbReference>
<dbReference type="PANTHER" id="PTHR46366">
    <property type="entry name" value="PRO-APOPTOTIC SERINE PROTEASE NMA111"/>
    <property type="match status" value="1"/>
</dbReference>
<dbReference type="GO" id="GO:0006915">
    <property type="term" value="P:apoptotic process"/>
    <property type="evidence" value="ECO:0007669"/>
    <property type="project" value="EnsemblFungi"/>
</dbReference>
<dbReference type="RefSeq" id="XP_002172005.1">
    <property type="nucleotide sequence ID" value="XM_002171969.2"/>
</dbReference>
<evidence type="ECO:0000313" key="4">
    <source>
        <dbReference type="EMBL" id="EEB05712.1"/>
    </source>
</evidence>
<dbReference type="OrthoDB" id="4217619at2759"/>
<comment type="similarity">
    <text evidence="1">Belongs to the peptidase S1C family.</text>
</comment>
<protein>
    <submittedName>
        <fullName evidence="4">Serine protease</fullName>
    </submittedName>
</protein>
<dbReference type="PROSITE" id="PS50106">
    <property type="entry name" value="PDZ"/>
    <property type="match status" value="1"/>
</dbReference>
<feature type="domain" description="PDZ" evidence="3">
    <location>
        <begin position="303"/>
        <end position="369"/>
    </location>
</feature>
<dbReference type="AlphaFoldDB" id="B6JWG1"/>
<dbReference type="GO" id="GO:0043065">
    <property type="term" value="P:positive regulation of apoptotic process"/>
    <property type="evidence" value="ECO:0000318"/>
    <property type="project" value="GO_Central"/>
</dbReference>
<dbReference type="GeneID" id="7052153"/>
<dbReference type="Pfam" id="PF12812">
    <property type="entry name" value="PDZ_1"/>
    <property type="match status" value="2"/>
</dbReference>
<dbReference type="HOGENOM" id="CLU_003212_0_0_1"/>
<proteinExistence type="inferred from homology"/>
<dbReference type="Gene3D" id="2.40.10.120">
    <property type="match status" value="2"/>
</dbReference>
<dbReference type="CDD" id="cd06786">
    <property type="entry name" value="cpPDZ1_ScNma111-like"/>
    <property type="match status" value="1"/>
</dbReference>
<dbReference type="PRINTS" id="PR00834">
    <property type="entry name" value="PROTEASES2C"/>
</dbReference>
<dbReference type="MEROPS" id="S01.434"/>
<dbReference type="GO" id="GO:0005634">
    <property type="term" value="C:nucleus"/>
    <property type="evidence" value="ECO:0000318"/>
    <property type="project" value="GO_Central"/>
</dbReference>
<evidence type="ECO:0000313" key="6">
    <source>
        <dbReference type="Proteomes" id="UP000001744"/>
    </source>
</evidence>
<evidence type="ECO:0000313" key="5">
    <source>
        <dbReference type="JaponicusDB" id="SJAG_00737"/>
    </source>
</evidence>
<accession>B6JWG1</accession>
<dbReference type="OMA" id="FWGHCVF"/>
<dbReference type="Proteomes" id="UP000001744">
    <property type="component" value="Unassembled WGS sequence"/>
</dbReference>
<dbReference type="PANTHER" id="PTHR46366:SF8">
    <property type="entry name" value="PRO-APOPTOTIC SERINE PROTEASE NMA111"/>
    <property type="match status" value="1"/>
</dbReference>
<dbReference type="JaponicusDB" id="SJAG_00737">
    <property type="gene designation" value="htr12"/>
</dbReference>
<dbReference type="Gene3D" id="2.30.42.10">
    <property type="match status" value="3"/>
</dbReference>
<dbReference type="SUPFAM" id="SSF50494">
    <property type="entry name" value="Trypsin-like serine proteases"/>
    <property type="match status" value="2"/>
</dbReference>
<dbReference type="eggNOG" id="KOG1421">
    <property type="taxonomic scope" value="Eukaryota"/>
</dbReference>
<dbReference type="GO" id="GO:0006629">
    <property type="term" value="P:lipid metabolic process"/>
    <property type="evidence" value="ECO:0007669"/>
    <property type="project" value="EnsemblFungi"/>
</dbReference>
<evidence type="ECO:0000256" key="2">
    <source>
        <dbReference type="ARBA" id="ARBA00022737"/>
    </source>
</evidence>
<organism evidence="4 6">
    <name type="scientific">Schizosaccharomyces japonicus (strain yFS275 / FY16936)</name>
    <name type="common">Fission yeast</name>
    <dbReference type="NCBI Taxonomy" id="402676"/>
    <lineage>
        <taxon>Eukaryota</taxon>
        <taxon>Fungi</taxon>
        <taxon>Dikarya</taxon>
        <taxon>Ascomycota</taxon>
        <taxon>Taphrinomycotina</taxon>
        <taxon>Schizosaccharomycetes</taxon>
        <taxon>Schizosaccharomycetales</taxon>
        <taxon>Schizosaccharomycetaceae</taxon>
        <taxon>Schizosaccharomyces</taxon>
    </lineage>
</organism>
<dbReference type="InterPro" id="IPR036034">
    <property type="entry name" value="PDZ_sf"/>
</dbReference>
<name>B6JWG1_SCHJY</name>
<dbReference type="InterPro" id="IPR001478">
    <property type="entry name" value="PDZ"/>
</dbReference>
<dbReference type="GO" id="GO:0120174">
    <property type="term" value="P:stress-induced homeostatically regulated protein degradation pathway"/>
    <property type="evidence" value="ECO:0007669"/>
    <property type="project" value="EnsemblFungi"/>
</dbReference>
<dbReference type="GO" id="GO:0004252">
    <property type="term" value="F:serine-type endopeptidase activity"/>
    <property type="evidence" value="ECO:0000318"/>
    <property type="project" value="GO_Central"/>
</dbReference>
<evidence type="ECO:0000256" key="1">
    <source>
        <dbReference type="ARBA" id="ARBA00010541"/>
    </source>
</evidence>
<dbReference type="InterPro" id="IPR001940">
    <property type="entry name" value="Peptidase_S1C"/>
</dbReference>
<dbReference type="InterPro" id="IPR025926">
    <property type="entry name" value="PDZ-like_dom"/>
</dbReference>
<dbReference type="Pfam" id="PF13365">
    <property type="entry name" value="Trypsin_2"/>
    <property type="match status" value="1"/>
</dbReference>
<dbReference type="CDD" id="cd06719">
    <property type="entry name" value="PDZ2-4_Nma111p-like"/>
    <property type="match status" value="1"/>
</dbReference>
<reference evidence="4 6" key="1">
    <citation type="journal article" date="2011" name="Science">
        <title>Comparative functional genomics of the fission yeasts.</title>
        <authorList>
            <person name="Rhind N."/>
            <person name="Chen Z."/>
            <person name="Yassour M."/>
            <person name="Thompson D.A."/>
            <person name="Haas B.J."/>
            <person name="Habib N."/>
            <person name="Wapinski I."/>
            <person name="Roy S."/>
            <person name="Lin M.F."/>
            <person name="Heiman D.I."/>
            <person name="Young S.K."/>
            <person name="Furuya K."/>
            <person name="Guo Y."/>
            <person name="Pidoux A."/>
            <person name="Chen H.M."/>
            <person name="Robbertse B."/>
            <person name="Goldberg J.M."/>
            <person name="Aoki K."/>
            <person name="Bayne E.H."/>
            <person name="Berlin A.M."/>
            <person name="Desjardins C.A."/>
            <person name="Dobbs E."/>
            <person name="Dukaj L."/>
            <person name="Fan L."/>
            <person name="FitzGerald M.G."/>
            <person name="French C."/>
            <person name="Gujja S."/>
            <person name="Hansen K."/>
            <person name="Keifenheim D."/>
            <person name="Levin J.Z."/>
            <person name="Mosher R.A."/>
            <person name="Mueller C.A."/>
            <person name="Pfiffner J."/>
            <person name="Priest M."/>
            <person name="Russ C."/>
            <person name="Smialowska A."/>
            <person name="Swoboda P."/>
            <person name="Sykes S.M."/>
            <person name="Vaughn M."/>
            <person name="Vengrova S."/>
            <person name="Yoder R."/>
            <person name="Zeng Q."/>
            <person name="Allshire R."/>
            <person name="Baulcombe D."/>
            <person name="Birren B.W."/>
            <person name="Brown W."/>
            <person name="Ekwall K."/>
            <person name="Kellis M."/>
            <person name="Leatherwood J."/>
            <person name="Levin H."/>
            <person name="Margalit H."/>
            <person name="Martienssen R."/>
            <person name="Nieduszynski C.A."/>
            <person name="Spatafora J.W."/>
            <person name="Friedman N."/>
            <person name="Dalgaard J.Z."/>
            <person name="Baumann P."/>
            <person name="Niki H."/>
            <person name="Regev A."/>
            <person name="Nusbaum C."/>
        </authorList>
    </citation>
    <scope>NUCLEOTIDE SEQUENCE [LARGE SCALE GENOMIC DNA]</scope>
    <source>
        <strain evidence="6">yFS275 / FY16936</strain>
    </source>
</reference>
<keyword evidence="4" id="KW-0645">Protease</keyword>
<dbReference type="STRING" id="402676.B6JWG1"/>
<dbReference type="GO" id="GO:0034605">
    <property type="term" value="P:cellular response to heat"/>
    <property type="evidence" value="ECO:0007669"/>
    <property type="project" value="EnsemblFungi"/>
</dbReference>
<dbReference type="VEuPathDB" id="FungiDB:SJAG_00737"/>
<keyword evidence="6" id="KW-1185">Reference proteome</keyword>
<evidence type="ECO:0000259" key="3">
    <source>
        <dbReference type="PROSITE" id="PS50106"/>
    </source>
</evidence>
<sequence length="991" mass="110770">MTLKKRTRIGTLSKEKRDHLNDNDLQMAVDSVTLDEIVDDSPPRKIFESGKWKESISRVVKSVVSIRFSQVASFDTDGAQTGEASAFIVDAENGYMMTNRHVACAGPFVGRAVLDNHEEVEVYPIYRDPVHDFGILKFDPKKIRYMKVQQLEMRPDLAKVGKEIRVVGNDAAEKLSILAGWISRVDRNVPEYGEYTYCDFNTSYIQAAANASGGSSGSPVVDSNGYVVALQAGGHLMAATDYFLPLDRPLRALRCLQQNKPITRGTIQAQLLMKPFDECSRFGLPSDVEKRVRKLFPEATNMLVVENVLPEGPSYQKLQEGDILLCLNGSYLVNLIELESVLDELVGQDVQLTVQRGPEKVELTITVGNTHAIAPDRYVEVCGATFHNLSYQLARQYALPVRRVFISEPTGSFYLEGSDYGYLLESIAHKPVPDLDAFIEVMKTLPDRKRVVVTYRLIHDMHTLCTAVVDIDRHWARAFRLVVRNDQTGLWDFTNLADPVPSEVLQPQTASIPRIDVESFGPTAGLVNCFVTVDCYLPVRLDGYPRSRSKGTALILDTERGLAVTSRYTIPFEMLDINITIANSVVIPAKAVFLHPTQNLAFIRYDPKLVGDTPLRAAKLSDVQVQQGDTVNFFGFNVRSRVMAARTSIIDITTHVIPHNLMPRYRAYNIEAITIESNLGNMCESGVLADDMGEIVGLWLMHLGEHRSNGSDAKYQLGISSRVVLPILKRLQNGETGDPRLLNVEVRAVQIYNARSMGLTQEWVQKFEQANERKRQLFMVTHVEAGTKRTLTDGDLLLTINGKLVTSVEQLEVEQNVESVEVEILRYGELLKLTVPTFSTKNTETDHVVICWGAVLQAPHRSVRMQSTKLPSQVYVTTVTHGSPADQFELGMAVYITAVNGVPTPDLDAFVREIRKVPDNSYVRVKTVSFDYVNVVLTIKMNKHYFPTVELVKDESTPTGWRATKYGENSEGSDPSIALTVDDNIEFDEQV</sequence>
<dbReference type="SMART" id="SM00228">
    <property type="entry name" value="PDZ"/>
    <property type="match status" value="2"/>
</dbReference>
<dbReference type="InterPro" id="IPR009003">
    <property type="entry name" value="Peptidase_S1_PA"/>
</dbReference>